<name>A0A2H0NHP2_9BACT</name>
<dbReference type="EMBL" id="PCWS01000072">
    <property type="protein sequence ID" value="PIR08414.1"/>
    <property type="molecule type" value="Genomic_DNA"/>
</dbReference>
<dbReference type="InterPro" id="IPR050266">
    <property type="entry name" value="AB_hydrolase_sf"/>
</dbReference>
<dbReference type="InterPro" id="IPR000073">
    <property type="entry name" value="AB_hydrolase_1"/>
</dbReference>
<evidence type="ECO:0000313" key="3">
    <source>
        <dbReference type="Proteomes" id="UP000230707"/>
    </source>
</evidence>
<proteinExistence type="predicted"/>
<dbReference type="PANTHER" id="PTHR43798:SF33">
    <property type="entry name" value="HYDROLASE, PUTATIVE (AFU_ORTHOLOGUE AFUA_2G14860)-RELATED"/>
    <property type="match status" value="1"/>
</dbReference>
<accession>A0A2H0NHP2</accession>
<dbReference type="Gene3D" id="3.40.50.1820">
    <property type="entry name" value="alpha/beta hydrolase"/>
    <property type="match status" value="1"/>
</dbReference>
<feature type="domain" description="AB hydrolase-1" evidence="1">
    <location>
        <begin position="4"/>
        <end position="222"/>
    </location>
</feature>
<dbReference type="Pfam" id="PF00561">
    <property type="entry name" value="Abhydrolase_1"/>
    <property type="match status" value="1"/>
</dbReference>
<dbReference type="PRINTS" id="PR00111">
    <property type="entry name" value="ABHYDROLASE"/>
</dbReference>
<evidence type="ECO:0000313" key="2">
    <source>
        <dbReference type="EMBL" id="PIR08414.1"/>
    </source>
</evidence>
<reference evidence="2 3" key="1">
    <citation type="submission" date="2017-09" db="EMBL/GenBank/DDBJ databases">
        <title>Depth-based differentiation of microbial function through sediment-hosted aquifers and enrichment of novel symbionts in the deep terrestrial subsurface.</title>
        <authorList>
            <person name="Probst A.J."/>
            <person name="Ladd B."/>
            <person name="Jarett J.K."/>
            <person name="Geller-Mcgrath D.E."/>
            <person name="Sieber C.M."/>
            <person name="Emerson J.B."/>
            <person name="Anantharaman K."/>
            <person name="Thomas B.C."/>
            <person name="Malmstrom R."/>
            <person name="Stieglmeier M."/>
            <person name="Klingl A."/>
            <person name="Woyke T."/>
            <person name="Ryan C.M."/>
            <person name="Banfield J.F."/>
        </authorList>
    </citation>
    <scope>NUCLEOTIDE SEQUENCE [LARGE SCALE GENOMIC DNA]</scope>
    <source>
        <strain evidence="2">CG11_big_fil_rev_8_21_14_0_20_37_11</strain>
    </source>
</reference>
<dbReference type="Proteomes" id="UP000230707">
    <property type="component" value="Unassembled WGS sequence"/>
</dbReference>
<evidence type="ECO:0000259" key="1">
    <source>
        <dbReference type="Pfam" id="PF00561"/>
    </source>
</evidence>
<dbReference type="SUPFAM" id="SSF53474">
    <property type="entry name" value="alpha/beta-Hydrolases"/>
    <property type="match status" value="1"/>
</dbReference>
<dbReference type="GO" id="GO:0016020">
    <property type="term" value="C:membrane"/>
    <property type="evidence" value="ECO:0007669"/>
    <property type="project" value="TreeGrafter"/>
</dbReference>
<gene>
    <name evidence="2" type="ORF">COV53_03100</name>
</gene>
<protein>
    <recommendedName>
        <fullName evidence="1">AB hydrolase-1 domain-containing protein</fullName>
    </recommendedName>
</protein>
<dbReference type="PANTHER" id="PTHR43798">
    <property type="entry name" value="MONOACYLGLYCEROL LIPASE"/>
    <property type="match status" value="1"/>
</dbReference>
<dbReference type="AlphaFoldDB" id="A0A2H0NHP2"/>
<sequence>MYVPIIILHGWNLYGNKYLPLIKILRDKKYRVYYPDFPGFGKNNKIDRPLCLDDYVNFLNKYVSERKLKKFVFMAHSFGGRVAIKYTIKFPHKVHSLILTGVPGYVPVRSSKILFFLTLSKIGRIIFSLPMLSEYRTEMRNMLHRLARASDYNQTNGYMRDTFKTIIREDLDEDMKNIKQHTLLVWGENDRTVPVSLAYKMQKTFHNSDLLIVKNTNHRLPFQNSWEFYHTVKKYLQ</sequence>
<comment type="caution">
    <text evidence="2">The sequence shown here is derived from an EMBL/GenBank/DDBJ whole genome shotgun (WGS) entry which is preliminary data.</text>
</comment>
<dbReference type="InterPro" id="IPR029058">
    <property type="entry name" value="AB_hydrolase_fold"/>
</dbReference>
<organism evidence="2 3">
    <name type="scientific">Candidatus Gottesmanbacteria bacterium CG11_big_fil_rev_8_21_14_0_20_37_11</name>
    <dbReference type="NCBI Taxonomy" id="1974575"/>
    <lineage>
        <taxon>Bacteria</taxon>
        <taxon>Candidatus Gottesmaniibacteriota</taxon>
    </lineage>
</organism>